<dbReference type="EMBL" id="BMVO01000036">
    <property type="protein sequence ID" value="GHB30021.1"/>
    <property type="molecule type" value="Genomic_DNA"/>
</dbReference>
<reference evidence="2" key="1">
    <citation type="journal article" date="2019" name="Int. J. Syst. Evol. Microbiol.">
        <title>The Global Catalogue of Microorganisms (GCM) 10K type strain sequencing project: providing services to taxonomists for standard genome sequencing and annotation.</title>
        <authorList>
            <consortium name="The Broad Institute Genomics Platform"/>
            <consortium name="The Broad Institute Genome Sequencing Center for Infectious Disease"/>
            <person name="Wu L."/>
            <person name="Ma J."/>
        </authorList>
    </citation>
    <scope>NUCLEOTIDE SEQUENCE [LARGE SCALE GENOMIC DNA]</scope>
    <source>
        <strain evidence="2">JCM 4737</strain>
    </source>
</reference>
<dbReference type="Proteomes" id="UP000599437">
    <property type="component" value="Unassembled WGS sequence"/>
</dbReference>
<name>A0ABQ3E8U0_9ACTN</name>
<evidence type="ECO:0000313" key="2">
    <source>
        <dbReference type="Proteomes" id="UP000599437"/>
    </source>
</evidence>
<evidence type="ECO:0000313" key="1">
    <source>
        <dbReference type="EMBL" id="GHB30021.1"/>
    </source>
</evidence>
<comment type="caution">
    <text evidence="1">The sequence shown here is derived from an EMBL/GenBank/DDBJ whole genome shotgun (WGS) entry which is preliminary data.</text>
</comment>
<gene>
    <name evidence="1" type="ORF">GCM10010346_61820</name>
</gene>
<keyword evidence="2" id="KW-1185">Reference proteome</keyword>
<protein>
    <submittedName>
        <fullName evidence="1">Uncharacterized protein</fullName>
    </submittedName>
</protein>
<accession>A0ABQ3E8U0</accession>
<organism evidence="1 2">
    <name type="scientific">Streptomyces chryseus</name>
    <dbReference type="NCBI Taxonomy" id="68186"/>
    <lineage>
        <taxon>Bacteria</taxon>
        <taxon>Bacillati</taxon>
        <taxon>Actinomycetota</taxon>
        <taxon>Actinomycetes</taxon>
        <taxon>Kitasatosporales</taxon>
        <taxon>Streptomycetaceae</taxon>
        <taxon>Streptomyces</taxon>
    </lineage>
</organism>
<proteinExistence type="predicted"/>
<sequence>MVWVRARLSREGGKYRLLGDMAAGDPKGAGERQPVGVEAGLVGGVVHDVPQCVMHEKEAVDFLLDTV</sequence>